<sequence length="171" mass="18834">MAPNPSKAQSSSVSPDKHRKSSKSSSHGRRTSPSSSSGRNGGSRGVPVSGASSSGRHSPQGGSSTSRVKDDHIPYSLKDAPPELRPAIKRKQNREHAKRSRERKRAEEEDMIRKLECNDARIRMLEQQVETLTEELRNDPAPNGMVPSARYDRREVPSSPSTKPGFYGDPF</sequence>
<feature type="compositionally biased region" description="Basic residues" evidence="1">
    <location>
        <begin position="87"/>
        <end position="103"/>
    </location>
</feature>
<dbReference type="PROSITE" id="PS50217">
    <property type="entry name" value="BZIP"/>
    <property type="match status" value="1"/>
</dbReference>
<feature type="domain" description="BZIP" evidence="2">
    <location>
        <begin position="83"/>
        <end position="136"/>
    </location>
</feature>
<accession>A0A2V3J5H8</accession>
<name>A0A2V3J5H8_9FLOR</name>
<dbReference type="GO" id="GO:0003700">
    <property type="term" value="F:DNA-binding transcription factor activity"/>
    <property type="evidence" value="ECO:0007669"/>
    <property type="project" value="InterPro"/>
</dbReference>
<dbReference type="Gene3D" id="1.20.5.170">
    <property type="match status" value="1"/>
</dbReference>
<dbReference type="Pfam" id="PF07716">
    <property type="entry name" value="bZIP_2"/>
    <property type="match status" value="1"/>
</dbReference>
<evidence type="ECO:0000313" key="3">
    <source>
        <dbReference type="EMBL" id="PXF49634.1"/>
    </source>
</evidence>
<proteinExistence type="predicted"/>
<evidence type="ECO:0000259" key="2">
    <source>
        <dbReference type="PROSITE" id="PS50217"/>
    </source>
</evidence>
<gene>
    <name evidence="3" type="ORF">BWQ96_00512</name>
</gene>
<organism evidence="3 4">
    <name type="scientific">Gracilariopsis chorda</name>
    <dbReference type="NCBI Taxonomy" id="448386"/>
    <lineage>
        <taxon>Eukaryota</taxon>
        <taxon>Rhodophyta</taxon>
        <taxon>Florideophyceae</taxon>
        <taxon>Rhodymeniophycidae</taxon>
        <taxon>Gracilariales</taxon>
        <taxon>Gracilariaceae</taxon>
        <taxon>Gracilariopsis</taxon>
    </lineage>
</organism>
<comment type="caution">
    <text evidence="3">The sequence shown here is derived from an EMBL/GenBank/DDBJ whole genome shotgun (WGS) entry which is preliminary data.</text>
</comment>
<feature type="region of interest" description="Disordered" evidence="1">
    <location>
        <begin position="135"/>
        <end position="171"/>
    </location>
</feature>
<dbReference type="Proteomes" id="UP000247409">
    <property type="component" value="Unassembled WGS sequence"/>
</dbReference>
<protein>
    <recommendedName>
        <fullName evidence="2">BZIP domain-containing protein</fullName>
    </recommendedName>
</protein>
<dbReference type="InterPro" id="IPR004827">
    <property type="entry name" value="bZIP"/>
</dbReference>
<dbReference type="OrthoDB" id="10617073at2759"/>
<evidence type="ECO:0000313" key="4">
    <source>
        <dbReference type="Proteomes" id="UP000247409"/>
    </source>
</evidence>
<feature type="compositionally biased region" description="Polar residues" evidence="1">
    <location>
        <begin position="51"/>
        <end position="66"/>
    </location>
</feature>
<reference evidence="3 4" key="1">
    <citation type="journal article" date="2018" name="Mol. Biol. Evol.">
        <title>Analysis of the draft genome of the red seaweed Gracilariopsis chorda provides insights into genome size evolution in Rhodophyta.</title>
        <authorList>
            <person name="Lee J."/>
            <person name="Yang E.C."/>
            <person name="Graf L."/>
            <person name="Yang J.H."/>
            <person name="Qiu H."/>
            <person name="Zel Zion U."/>
            <person name="Chan C.X."/>
            <person name="Stephens T.G."/>
            <person name="Weber A.P.M."/>
            <person name="Boo G.H."/>
            <person name="Boo S.M."/>
            <person name="Kim K.M."/>
            <person name="Shin Y."/>
            <person name="Jung M."/>
            <person name="Lee S.J."/>
            <person name="Yim H.S."/>
            <person name="Lee J.H."/>
            <person name="Bhattacharya D."/>
            <person name="Yoon H.S."/>
        </authorList>
    </citation>
    <scope>NUCLEOTIDE SEQUENCE [LARGE SCALE GENOMIC DNA]</scope>
    <source>
        <strain evidence="3 4">SKKU-2015</strain>
        <tissue evidence="3">Whole body</tissue>
    </source>
</reference>
<dbReference type="AlphaFoldDB" id="A0A2V3J5H8"/>
<keyword evidence="4" id="KW-1185">Reference proteome</keyword>
<feature type="region of interest" description="Disordered" evidence="1">
    <location>
        <begin position="1"/>
        <end position="109"/>
    </location>
</feature>
<feature type="compositionally biased region" description="Polar residues" evidence="1">
    <location>
        <begin position="1"/>
        <end position="14"/>
    </location>
</feature>
<dbReference type="SUPFAM" id="SSF57959">
    <property type="entry name" value="Leucine zipper domain"/>
    <property type="match status" value="1"/>
</dbReference>
<dbReference type="InterPro" id="IPR046347">
    <property type="entry name" value="bZIP_sf"/>
</dbReference>
<dbReference type="CDD" id="cd14686">
    <property type="entry name" value="bZIP"/>
    <property type="match status" value="1"/>
</dbReference>
<dbReference type="EMBL" id="NBIV01000003">
    <property type="protein sequence ID" value="PXF49634.1"/>
    <property type="molecule type" value="Genomic_DNA"/>
</dbReference>
<evidence type="ECO:0000256" key="1">
    <source>
        <dbReference type="SAM" id="MobiDB-lite"/>
    </source>
</evidence>
<feature type="compositionally biased region" description="Basic residues" evidence="1">
    <location>
        <begin position="17"/>
        <end position="30"/>
    </location>
</feature>